<dbReference type="Pfam" id="PF00535">
    <property type="entry name" value="Glycos_transf_2"/>
    <property type="match status" value="1"/>
</dbReference>
<keyword evidence="2" id="KW-0808">Transferase</keyword>
<evidence type="ECO:0000313" key="2">
    <source>
        <dbReference type="EMBL" id="QDP20440.1"/>
    </source>
</evidence>
<sequence>MSAKTKEITVPAPQHLVTVIMASTLEDVGLLRRSCASILEQTHTNFELLLLIDGPVQGELIAELKRDLSDVRICVLYSAKRRGLARSLNILCRLAKGELIARMDDDDVAVPERLEWQVKAIAAGYDVVGGAIRLFSEDACENNQRVVPGWNFEKRPSPFALVFRHLIAHPAVMYRKSWILRHRYDRAWGRGQDRELWVRTIDDGRFHSVENVVLLYRRPLRLKRVQLANARNTSRVILKHWRKLSWQAPMLLLVSMVREVIYRLRAFQ</sequence>
<accession>A0A516IU94</accession>
<dbReference type="EMBL" id="CP041659">
    <property type="protein sequence ID" value="QDP20440.1"/>
    <property type="molecule type" value="Genomic_DNA"/>
</dbReference>
<feature type="domain" description="Glycosyltransferase 2-like" evidence="1">
    <location>
        <begin position="19"/>
        <end position="146"/>
    </location>
</feature>
<dbReference type="RefSeq" id="WP_147494888.1">
    <property type="nucleotide sequence ID" value="NZ_CP041659.1"/>
</dbReference>
<dbReference type="PANTHER" id="PTHR22916">
    <property type="entry name" value="GLYCOSYLTRANSFERASE"/>
    <property type="match status" value="1"/>
</dbReference>
<dbReference type="AlphaFoldDB" id="A0A516IU94"/>
<keyword evidence="3" id="KW-1185">Reference proteome</keyword>
<reference evidence="2 3" key="1">
    <citation type="submission" date="2019-07" db="EMBL/GenBank/DDBJ databases">
        <title>Sphingomonas AE3 Genome sequencing and assembly.</title>
        <authorList>
            <person name="Kim H."/>
        </authorList>
    </citation>
    <scope>NUCLEOTIDE SEQUENCE [LARGE SCALE GENOMIC DNA]</scope>
    <source>
        <strain evidence="2 3">AE3</strain>
    </source>
</reference>
<dbReference type="KEGG" id="sxa:FMM02_11030"/>
<dbReference type="Proteomes" id="UP000321857">
    <property type="component" value="Chromosome"/>
</dbReference>
<gene>
    <name evidence="2" type="ORF">FMM02_11030</name>
</gene>
<dbReference type="GO" id="GO:0016758">
    <property type="term" value="F:hexosyltransferase activity"/>
    <property type="evidence" value="ECO:0007669"/>
    <property type="project" value="UniProtKB-ARBA"/>
</dbReference>
<dbReference type="SUPFAM" id="SSF53448">
    <property type="entry name" value="Nucleotide-diphospho-sugar transferases"/>
    <property type="match status" value="1"/>
</dbReference>
<dbReference type="PANTHER" id="PTHR22916:SF3">
    <property type="entry name" value="UDP-GLCNAC:BETAGAL BETA-1,3-N-ACETYLGLUCOSAMINYLTRANSFERASE-LIKE PROTEIN 1"/>
    <property type="match status" value="1"/>
</dbReference>
<name>A0A516IU94_9SPHN</name>
<dbReference type="InterPro" id="IPR029044">
    <property type="entry name" value="Nucleotide-diphossugar_trans"/>
</dbReference>
<dbReference type="InterPro" id="IPR001173">
    <property type="entry name" value="Glyco_trans_2-like"/>
</dbReference>
<evidence type="ECO:0000259" key="1">
    <source>
        <dbReference type="Pfam" id="PF00535"/>
    </source>
</evidence>
<evidence type="ECO:0000313" key="3">
    <source>
        <dbReference type="Proteomes" id="UP000321857"/>
    </source>
</evidence>
<proteinExistence type="predicted"/>
<organism evidence="2 3">
    <name type="scientific">Sphingomonas xanthus</name>
    <dbReference type="NCBI Taxonomy" id="2594473"/>
    <lineage>
        <taxon>Bacteria</taxon>
        <taxon>Pseudomonadati</taxon>
        <taxon>Pseudomonadota</taxon>
        <taxon>Alphaproteobacteria</taxon>
        <taxon>Sphingomonadales</taxon>
        <taxon>Sphingomonadaceae</taxon>
        <taxon>Sphingomonas</taxon>
    </lineage>
</organism>
<dbReference type="Gene3D" id="3.90.550.10">
    <property type="entry name" value="Spore Coat Polysaccharide Biosynthesis Protein SpsA, Chain A"/>
    <property type="match status" value="1"/>
</dbReference>
<dbReference type="OrthoDB" id="9807795at2"/>
<protein>
    <submittedName>
        <fullName evidence="2">Glycosyltransferase</fullName>
    </submittedName>
</protein>